<sequence length="198" mass="21552">MTWTLALTATPLGLGTAKLGASGIIEITGFFPEVDRAVRFSAEGEETRVPDKVVLIIESDLQPHELKWYLGELVIAGIPGHNVQVRNDVEVLSTALGEQATLVTYPTAAPKKNFFGPQPEPRPTPVTVSFPTLGERSYERVDVAKLALEFPTEDSLVTMPPPSDTPVELNPERNINTTRMVLILVLALIVVLAVVFLL</sequence>
<keyword evidence="3" id="KW-1185">Reference proteome</keyword>
<dbReference type="RefSeq" id="WP_040085137.1">
    <property type="nucleotide sequence ID" value="NZ_BCSU01000016.1"/>
</dbReference>
<keyword evidence="1" id="KW-0472">Membrane</keyword>
<dbReference type="OrthoDB" id="4409797at2"/>
<evidence type="ECO:0000256" key="1">
    <source>
        <dbReference type="SAM" id="Phobius"/>
    </source>
</evidence>
<dbReference type="AlphaFoldDB" id="A0A0B5D9U2"/>
<dbReference type="STRING" id="1223515.B842_03030"/>
<dbReference type="HOGENOM" id="CLU_1376156_0_0_11"/>
<keyword evidence="1" id="KW-1133">Transmembrane helix</keyword>
<dbReference type="EMBL" id="CP005286">
    <property type="protein sequence ID" value="AJE32459.1"/>
    <property type="molecule type" value="Genomic_DNA"/>
</dbReference>
<organism evidence="2 3">
    <name type="scientific">Corynebacterium humireducens NBRC 106098 = DSM 45392</name>
    <dbReference type="NCBI Taxonomy" id="1223515"/>
    <lineage>
        <taxon>Bacteria</taxon>
        <taxon>Bacillati</taxon>
        <taxon>Actinomycetota</taxon>
        <taxon>Actinomycetes</taxon>
        <taxon>Mycobacteriales</taxon>
        <taxon>Corynebacteriaceae</taxon>
        <taxon>Corynebacterium</taxon>
    </lineage>
</organism>
<keyword evidence="1" id="KW-0812">Transmembrane</keyword>
<gene>
    <name evidence="2" type="ORF">B842_03030</name>
</gene>
<dbReference type="Proteomes" id="UP000031524">
    <property type="component" value="Chromosome"/>
</dbReference>
<feature type="transmembrane region" description="Helical" evidence="1">
    <location>
        <begin position="180"/>
        <end position="197"/>
    </location>
</feature>
<protein>
    <submittedName>
        <fullName evidence="2">Uncharacterized protein</fullName>
    </submittedName>
</protein>
<proteinExistence type="predicted"/>
<reference evidence="2 3" key="1">
    <citation type="submission" date="2013-04" db="EMBL/GenBank/DDBJ databases">
        <title>Complete genome sequence of Corynebacterium humireducens DSM 45392(T), isolated from a wastewater-fed microbial fuel cell.</title>
        <authorList>
            <person name="Ruckert C."/>
            <person name="Albersmeier A."/>
            <person name="Kalinowski J."/>
        </authorList>
    </citation>
    <scope>NUCLEOTIDE SEQUENCE [LARGE SCALE GENOMIC DNA]</scope>
    <source>
        <strain evidence="3">MFC-5</strain>
    </source>
</reference>
<evidence type="ECO:0000313" key="3">
    <source>
        <dbReference type="Proteomes" id="UP000031524"/>
    </source>
</evidence>
<dbReference type="KEGG" id="chm:B842_03030"/>
<evidence type="ECO:0000313" key="2">
    <source>
        <dbReference type="EMBL" id="AJE32459.1"/>
    </source>
</evidence>
<name>A0A0B5D9U2_9CORY</name>
<accession>A0A0B5D9U2</accession>